<evidence type="ECO:0000259" key="3">
    <source>
        <dbReference type="Pfam" id="PF25583"/>
    </source>
</evidence>
<dbReference type="Gene3D" id="1.10.10.10">
    <property type="entry name" value="Winged helix-like DNA-binding domain superfamily/Winged helix DNA-binding domain"/>
    <property type="match status" value="1"/>
</dbReference>
<reference evidence="4" key="2">
    <citation type="submission" date="2021-04" db="EMBL/GenBank/DDBJ databases">
        <authorList>
            <person name="Gilroy R."/>
        </authorList>
    </citation>
    <scope>NUCLEOTIDE SEQUENCE</scope>
    <source>
        <strain evidence="4">12435</strain>
    </source>
</reference>
<dbReference type="Pfam" id="PF25583">
    <property type="entry name" value="WCX"/>
    <property type="match status" value="1"/>
</dbReference>
<proteinExistence type="predicted"/>
<gene>
    <name evidence="4" type="ORF">H9892_05195</name>
</gene>
<feature type="domain" description="WYL" evidence="2">
    <location>
        <begin position="133"/>
        <end position="197"/>
    </location>
</feature>
<dbReference type="InterPro" id="IPR026881">
    <property type="entry name" value="WYL_dom"/>
</dbReference>
<dbReference type="PANTHER" id="PTHR34580">
    <property type="match status" value="1"/>
</dbReference>
<dbReference type="InterPro" id="IPR051534">
    <property type="entry name" value="CBASS_pafABC_assoc_protein"/>
</dbReference>
<feature type="domain" description="WCX" evidence="3">
    <location>
        <begin position="220"/>
        <end position="292"/>
    </location>
</feature>
<reference evidence="4" key="1">
    <citation type="journal article" date="2021" name="PeerJ">
        <title>Extensive microbial diversity within the chicken gut microbiome revealed by metagenomics and culture.</title>
        <authorList>
            <person name="Gilroy R."/>
            <person name="Ravi A."/>
            <person name="Getino M."/>
            <person name="Pursley I."/>
            <person name="Horton D.L."/>
            <person name="Alikhan N.F."/>
            <person name="Baker D."/>
            <person name="Gharbi K."/>
            <person name="Hall N."/>
            <person name="Watson M."/>
            <person name="Adriaenssens E.M."/>
            <person name="Foster-Nyarko E."/>
            <person name="Jarju S."/>
            <person name="Secka A."/>
            <person name="Antonio M."/>
            <person name="Oren A."/>
            <person name="Chaudhuri R.R."/>
            <person name="La Ragione R."/>
            <person name="Hildebrand F."/>
            <person name="Pallen M.J."/>
        </authorList>
    </citation>
    <scope>NUCLEOTIDE SEQUENCE</scope>
    <source>
        <strain evidence="4">12435</strain>
    </source>
</reference>
<dbReference type="AlphaFoldDB" id="A0A9D1Q1V9"/>
<feature type="domain" description="Helix-turn-helix type 11" evidence="1">
    <location>
        <begin position="7"/>
        <end position="59"/>
    </location>
</feature>
<dbReference type="PIRSF" id="PIRSF016838">
    <property type="entry name" value="PafC"/>
    <property type="match status" value="1"/>
</dbReference>
<evidence type="ECO:0000313" key="5">
    <source>
        <dbReference type="Proteomes" id="UP000823990"/>
    </source>
</evidence>
<protein>
    <submittedName>
        <fullName evidence="4">YafY family transcriptional regulator</fullName>
    </submittedName>
</protein>
<dbReference type="EMBL" id="DXHS01000079">
    <property type="protein sequence ID" value="HIW02717.1"/>
    <property type="molecule type" value="Genomic_DNA"/>
</dbReference>
<evidence type="ECO:0000259" key="2">
    <source>
        <dbReference type="Pfam" id="PF13280"/>
    </source>
</evidence>
<evidence type="ECO:0000259" key="1">
    <source>
        <dbReference type="Pfam" id="PF08279"/>
    </source>
</evidence>
<name>A0A9D1Q1V9_9FIRM</name>
<dbReference type="InterPro" id="IPR057727">
    <property type="entry name" value="WCX_dom"/>
</dbReference>
<organism evidence="4 5">
    <name type="scientific">Candidatus Protoclostridium stercorigallinarum</name>
    <dbReference type="NCBI Taxonomy" id="2838741"/>
    <lineage>
        <taxon>Bacteria</taxon>
        <taxon>Bacillati</taxon>
        <taxon>Bacillota</taxon>
        <taxon>Clostridia</taxon>
        <taxon>Candidatus Protoclostridium</taxon>
    </lineage>
</organism>
<dbReference type="PROSITE" id="PS52050">
    <property type="entry name" value="WYL"/>
    <property type="match status" value="1"/>
</dbReference>
<dbReference type="Pfam" id="PF13280">
    <property type="entry name" value="WYL"/>
    <property type="match status" value="1"/>
</dbReference>
<dbReference type="SUPFAM" id="SSF46785">
    <property type="entry name" value="Winged helix' DNA-binding domain"/>
    <property type="match status" value="1"/>
</dbReference>
<dbReference type="Pfam" id="PF08279">
    <property type="entry name" value="HTH_11"/>
    <property type="match status" value="1"/>
</dbReference>
<comment type="caution">
    <text evidence="4">The sequence shown here is derived from an EMBL/GenBank/DDBJ whole genome shotgun (WGS) entry which is preliminary data.</text>
</comment>
<dbReference type="InterPro" id="IPR036388">
    <property type="entry name" value="WH-like_DNA-bd_sf"/>
</dbReference>
<sequence>MDVSKMYHIMMMLIASGRVSRAELAKRSELSERSVQRYVTALSEAGVPVNVRPGKNGGYEVDPDYKLDSVLLTDEDTERIRTCLSALAGTFKDDLNAGILDKLSALAGGSGGEQIVVDFDNWNGEGPSAKEDAMRAAMRNSVTVEMEYTDKSGTVTRRLFDPYCIALKEGVRYVYGRCRLHGDFRLFRLARVRSVELTDGRFERDPKADVRAALDIGGGTVRLELEFDESARAGVEEWLGSSAVEETLPPRARAEVYGGEELVRRVLSFGSAVRVVSPLSVAERVREEAAKTASRYPTRRQPQ</sequence>
<dbReference type="InterPro" id="IPR036390">
    <property type="entry name" value="WH_DNA-bd_sf"/>
</dbReference>
<accession>A0A9D1Q1V9</accession>
<evidence type="ECO:0000313" key="4">
    <source>
        <dbReference type="EMBL" id="HIW02717.1"/>
    </source>
</evidence>
<dbReference type="InterPro" id="IPR028349">
    <property type="entry name" value="PafC-like"/>
</dbReference>
<dbReference type="PANTHER" id="PTHR34580:SF1">
    <property type="entry name" value="PROTEIN PAFC"/>
    <property type="match status" value="1"/>
</dbReference>
<dbReference type="InterPro" id="IPR013196">
    <property type="entry name" value="HTH_11"/>
</dbReference>
<dbReference type="Proteomes" id="UP000823990">
    <property type="component" value="Unassembled WGS sequence"/>
</dbReference>